<reference evidence="1" key="1">
    <citation type="journal article" date="2015" name="Nature">
        <title>Complex archaea that bridge the gap between prokaryotes and eukaryotes.</title>
        <authorList>
            <person name="Spang A."/>
            <person name="Saw J.H."/>
            <person name="Jorgensen S.L."/>
            <person name="Zaremba-Niedzwiedzka K."/>
            <person name="Martijn J."/>
            <person name="Lind A.E."/>
            <person name="van Eijk R."/>
            <person name="Schleper C."/>
            <person name="Guy L."/>
            <person name="Ettema T.J."/>
        </authorList>
    </citation>
    <scope>NUCLEOTIDE SEQUENCE</scope>
</reference>
<dbReference type="EMBL" id="LAZR01015179">
    <property type="protein sequence ID" value="KKM14296.1"/>
    <property type="molecule type" value="Genomic_DNA"/>
</dbReference>
<evidence type="ECO:0008006" key="2">
    <source>
        <dbReference type="Google" id="ProtNLM"/>
    </source>
</evidence>
<sequence length="174" mass="20667">NEESDIDICVLFKRNTPKIMENTIFAYFLSLGKELNRSIQCVFFFPEDINNWDTIFIENILAEGQLLYGNSNYNEILIKTLEFKPYQIITMNLRALNNSAKMKLKRILYGYKSTKQYSDKLYEYKKKGLVKELQGMKLGRGSFIIPEKDLLLVEKKLKEFDIKFSKFRVWMQEI</sequence>
<proteinExistence type="predicted"/>
<dbReference type="InterPro" id="IPR043519">
    <property type="entry name" value="NT_sf"/>
</dbReference>
<gene>
    <name evidence="1" type="ORF">LCGC14_1707520</name>
</gene>
<dbReference type="SUPFAM" id="SSF81301">
    <property type="entry name" value="Nucleotidyltransferase"/>
    <property type="match status" value="1"/>
</dbReference>
<dbReference type="AlphaFoldDB" id="A0A0F9HFR0"/>
<protein>
    <recommendedName>
        <fullName evidence="2">Polymerase beta nucleotidyltransferase domain-containing protein</fullName>
    </recommendedName>
</protein>
<evidence type="ECO:0000313" key="1">
    <source>
        <dbReference type="EMBL" id="KKM14296.1"/>
    </source>
</evidence>
<accession>A0A0F9HFR0</accession>
<organism evidence="1">
    <name type="scientific">marine sediment metagenome</name>
    <dbReference type="NCBI Taxonomy" id="412755"/>
    <lineage>
        <taxon>unclassified sequences</taxon>
        <taxon>metagenomes</taxon>
        <taxon>ecological metagenomes</taxon>
    </lineage>
</organism>
<feature type="non-terminal residue" evidence="1">
    <location>
        <position position="1"/>
    </location>
</feature>
<name>A0A0F9HFR0_9ZZZZ</name>
<comment type="caution">
    <text evidence="1">The sequence shown here is derived from an EMBL/GenBank/DDBJ whole genome shotgun (WGS) entry which is preliminary data.</text>
</comment>